<proteinExistence type="predicted"/>
<dbReference type="EMBL" id="FPJE01000018">
    <property type="protein sequence ID" value="SFW66365.1"/>
    <property type="molecule type" value="Genomic_DNA"/>
</dbReference>
<protein>
    <submittedName>
        <fullName evidence="2">SusE outer membrane protein</fullName>
    </submittedName>
</protein>
<dbReference type="AlphaFoldDB" id="A0A1K1R2W8"/>
<evidence type="ECO:0000313" key="3">
    <source>
        <dbReference type="Proteomes" id="UP000182248"/>
    </source>
</evidence>
<dbReference type="OrthoDB" id="975117at2"/>
<keyword evidence="3" id="KW-1185">Reference proteome</keyword>
<dbReference type="InterPro" id="IPR025970">
    <property type="entry name" value="SusE"/>
</dbReference>
<dbReference type="STRING" id="1150368.SAMN02927921_03112"/>
<accession>A0A1K1R2W8</accession>
<reference evidence="2 3" key="1">
    <citation type="submission" date="2016-11" db="EMBL/GenBank/DDBJ databases">
        <authorList>
            <person name="Jaros S."/>
            <person name="Januszkiewicz K."/>
            <person name="Wedrychowicz H."/>
        </authorList>
    </citation>
    <scope>NUCLEOTIDE SEQUENCE [LARGE SCALE GENOMIC DNA]</scope>
    <source>
        <strain evidence="2 3">CGMCC 1.12145</strain>
    </source>
</reference>
<organism evidence="2 3">
    <name type="scientific">Sinomicrobium oceani</name>
    <dbReference type="NCBI Taxonomy" id="1150368"/>
    <lineage>
        <taxon>Bacteria</taxon>
        <taxon>Pseudomonadati</taxon>
        <taxon>Bacteroidota</taxon>
        <taxon>Flavobacteriia</taxon>
        <taxon>Flavobacteriales</taxon>
        <taxon>Flavobacteriaceae</taxon>
        <taxon>Sinomicrobium</taxon>
    </lineage>
</organism>
<evidence type="ECO:0000313" key="2">
    <source>
        <dbReference type="EMBL" id="SFW66365.1"/>
    </source>
</evidence>
<feature type="domain" description="SusE outer membrane protein" evidence="1">
    <location>
        <begin position="34"/>
        <end position="135"/>
    </location>
</feature>
<evidence type="ECO:0000259" key="1">
    <source>
        <dbReference type="Pfam" id="PF14292"/>
    </source>
</evidence>
<dbReference type="RefSeq" id="WP_072318305.1">
    <property type="nucleotide sequence ID" value="NZ_FPJE01000018.1"/>
</dbReference>
<sequence>MKTIPFRYTLLVPLWGLVLGLGACDQGIQDIDKTEEFLELSVSSEAVALDADHLTADIVTFTWTEARSLEDDDYMVSYTTKLDVVGNNFGASTAIFNYEDEGIYQRSFTSEQLQNWANEKWSIPVNTPFTLEFRVIAQWEGGPAFEAPEVRTVKVDVEPVRTIVFDADTVFLSGTALGDTAPVEMSRTLENPNTFAYLLDLQGGTLQIPVAFEGETNYIAPADGDDTLHDGEAVDVKMRESPVSWKIDTPGEYRIVVDMQKAEVTIYSPEKALEPLSVDWTTDAGEAVTTTITDLWMHGAVNGWGTPIPCNVAVSLADPQVLVYTGGVTGKTKFIVYGGSDNNKNLAYAFSCPPKSETEGQEQSLIPDKAADLYGSASRGQRNSYYTIPSGTNMVVLDLRNKTIVAQKR</sequence>
<dbReference type="Pfam" id="PF14292">
    <property type="entry name" value="SusE"/>
    <property type="match status" value="1"/>
</dbReference>
<name>A0A1K1R2W8_9FLAO</name>
<gene>
    <name evidence="2" type="ORF">SAMN02927921_03112</name>
</gene>
<dbReference type="PROSITE" id="PS51257">
    <property type="entry name" value="PROKAR_LIPOPROTEIN"/>
    <property type="match status" value="1"/>
</dbReference>
<dbReference type="Proteomes" id="UP000182248">
    <property type="component" value="Unassembled WGS sequence"/>
</dbReference>